<keyword evidence="5 8" id="KW-0520">NAD</keyword>
<gene>
    <name evidence="5" type="primary">hisD</name>
    <name evidence="12" type="ORF">C8D98_2454</name>
</gene>
<feature type="binding site" evidence="5 9">
    <location>
        <position position="322"/>
    </location>
    <ligand>
        <name>substrate</name>
    </ligand>
</feature>
<dbReference type="CDD" id="cd06572">
    <property type="entry name" value="Histidinol_dh"/>
    <property type="match status" value="1"/>
</dbReference>
<dbReference type="Gene3D" id="3.40.50.1980">
    <property type="entry name" value="Nitrogenase molybdenum iron protein domain"/>
    <property type="match status" value="2"/>
</dbReference>
<dbReference type="SUPFAM" id="SSF53720">
    <property type="entry name" value="ALDH-like"/>
    <property type="match status" value="1"/>
</dbReference>
<dbReference type="PROSITE" id="PS00611">
    <property type="entry name" value="HISOL_DEHYDROGENASE"/>
    <property type="match status" value="1"/>
</dbReference>
<feature type="binding site" evidence="5 10">
    <location>
        <position position="256"/>
    </location>
    <ligand>
        <name>Zn(2+)</name>
        <dbReference type="ChEBI" id="CHEBI:29105"/>
    </ligand>
</feature>
<feature type="binding site" evidence="5 8">
    <location>
        <position position="185"/>
    </location>
    <ligand>
        <name>NAD(+)</name>
        <dbReference type="ChEBI" id="CHEBI:57540"/>
    </ligand>
</feature>
<evidence type="ECO:0000256" key="11">
    <source>
        <dbReference type="RuleBase" id="RU004175"/>
    </source>
</evidence>
<sequence>MIIKKTDKKLQEILDRGDIMEGEYLQTVLDIIANVRKNGDEALAEYTLKFDRYDIKKSGIEISKDEMKAAWDNLPERLKTALENAKKNVVQFHEKQLEATWMYEKSKGTFLGQKVTALESVGVYVPGGKAVYPSSVLMNVLPAKVAGVDEIVMVTPATGGQVNPVVLAAAYLAGVDRGFKVGGAQAVAALAYGTASIPKVCKITGPGNIYVALAKKMVFGKVDIDMIAGPSEVLIVADSTADPDYVAADMLSQAEHDELASAIVVTDSMELAKEIENSVYAQLAELPKKEIAAKSLERFGAIIVTDNLEEAADIVNDIAVEHLELCVEHPMEFMLKIRNAGAIFLGQNTPEPVGDYFAGPNHVLPTGGTAKFFSPLGTYDFQKKSSIIYYSKEQLMADMDDIRVLAESEELIAHRNSVIIRED</sequence>
<keyword evidence="13" id="KW-1185">Reference proteome</keyword>
<dbReference type="RefSeq" id="WP_132874427.1">
    <property type="nucleotide sequence ID" value="NZ_SMGG01000006.1"/>
</dbReference>
<dbReference type="PIRSF" id="PIRSF000099">
    <property type="entry name" value="Histidinol_dh"/>
    <property type="match status" value="1"/>
</dbReference>
<feature type="binding site" evidence="5 10">
    <location>
        <position position="414"/>
    </location>
    <ligand>
        <name>Zn(2+)</name>
        <dbReference type="ChEBI" id="CHEBI:29105"/>
    </ligand>
</feature>
<evidence type="ECO:0000256" key="7">
    <source>
        <dbReference type="PIRSR" id="PIRSR000099-1"/>
    </source>
</evidence>
<comment type="function">
    <text evidence="5">Catalyzes the sequential NAD-dependent oxidations of L-histidinol to L-histidinaldehyde and then to L-histidine.</text>
</comment>
<feature type="binding site" evidence="5 9">
    <location>
        <position position="409"/>
    </location>
    <ligand>
        <name>substrate</name>
    </ligand>
</feature>
<feature type="binding site" evidence="5 9">
    <location>
        <position position="253"/>
    </location>
    <ligand>
        <name>substrate</name>
    </ligand>
</feature>
<dbReference type="Pfam" id="PF00815">
    <property type="entry name" value="Histidinol_dh"/>
    <property type="match status" value="1"/>
</dbReference>
<keyword evidence="5" id="KW-0368">Histidine biosynthesis</keyword>
<evidence type="ECO:0000256" key="3">
    <source>
        <dbReference type="ARBA" id="ARBA00022833"/>
    </source>
</evidence>
<dbReference type="InterPro" id="IPR012131">
    <property type="entry name" value="Hstdl_DH"/>
</dbReference>
<evidence type="ECO:0000256" key="10">
    <source>
        <dbReference type="PIRSR" id="PIRSR000099-4"/>
    </source>
</evidence>
<keyword evidence="4 5" id="KW-0560">Oxidoreductase</keyword>
<name>A0A4R1K6C0_9BACT</name>
<dbReference type="NCBIfam" id="TIGR00069">
    <property type="entry name" value="hisD"/>
    <property type="match status" value="1"/>
</dbReference>
<feature type="binding site" evidence="5 9">
    <location>
        <position position="231"/>
    </location>
    <ligand>
        <name>substrate</name>
    </ligand>
</feature>
<dbReference type="AlphaFoldDB" id="A0A4R1K6C0"/>
<dbReference type="GO" id="GO:0008270">
    <property type="term" value="F:zinc ion binding"/>
    <property type="evidence" value="ECO:0007669"/>
    <property type="project" value="UniProtKB-UniRule"/>
</dbReference>
<dbReference type="GO" id="GO:0004399">
    <property type="term" value="F:histidinol dehydrogenase activity"/>
    <property type="evidence" value="ECO:0007669"/>
    <property type="project" value="UniProtKB-UniRule"/>
</dbReference>
<evidence type="ECO:0000256" key="6">
    <source>
        <dbReference type="PIRNR" id="PIRNR000099"/>
    </source>
</evidence>
<evidence type="ECO:0000313" key="13">
    <source>
        <dbReference type="Proteomes" id="UP000294614"/>
    </source>
</evidence>
<feature type="binding site" evidence="5 8">
    <location>
        <position position="124"/>
    </location>
    <ligand>
        <name>NAD(+)</name>
        <dbReference type="ChEBI" id="CHEBI:57540"/>
    </ligand>
</feature>
<comment type="cofactor">
    <cofactor evidence="5 10">
        <name>Zn(2+)</name>
        <dbReference type="ChEBI" id="CHEBI:29105"/>
    </cofactor>
    <text evidence="5 10">Binds 1 zinc ion per subunit.</text>
</comment>
<feature type="binding site" evidence="5 9">
    <location>
        <position position="256"/>
    </location>
    <ligand>
        <name>substrate</name>
    </ligand>
</feature>
<dbReference type="FunFam" id="3.40.50.1980:FF:000001">
    <property type="entry name" value="Histidinol dehydrogenase"/>
    <property type="match status" value="1"/>
</dbReference>
<evidence type="ECO:0000313" key="12">
    <source>
        <dbReference type="EMBL" id="TCK59520.1"/>
    </source>
</evidence>
<dbReference type="GO" id="GO:0005829">
    <property type="term" value="C:cytosol"/>
    <property type="evidence" value="ECO:0007669"/>
    <property type="project" value="TreeGrafter"/>
</dbReference>
<dbReference type="OrthoDB" id="9805269at2"/>
<keyword evidence="3 5" id="KW-0862">Zinc</keyword>
<dbReference type="UniPathway" id="UPA00031">
    <property type="reaction ID" value="UER00014"/>
</dbReference>
<protein>
    <recommendedName>
        <fullName evidence="5">Histidinol dehydrogenase</fullName>
        <shortName evidence="5">HDH</shortName>
        <ecNumber evidence="5">1.1.1.23</ecNumber>
    </recommendedName>
</protein>
<feature type="active site" description="Proton acceptor" evidence="5 7">
    <location>
        <position position="322"/>
    </location>
</feature>
<evidence type="ECO:0000256" key="2">
    <source>
        <dbReference type="ARBA" id="ARBA00022723"/>
    </source>
</evidence>
<dbReference type="PANTHER" id="PTHR21256">
    <property type="entry name" value="HISTIDINOL DEHYDROGENASE HDH"/>
    <property type="match status" value="1"/>
</dbReference>
<dbReference type="InterPro" id="IPR001692">
    <property type="entry name" value="Histidinol_DH_CS"/>
</dbReference>
<evidence type="ECO:0000256" key="5">
    <source>
        <dbReference type="HAMAP-Rule" id="MF_01024"/>
    </source>
</evidence>
<dbReference type="InterPro" id="IPR016161">
    <property type="entry name" value="Ald_DH/histidinol_DH"/>
</dbReference>
<evidence type="ECO:0000256" key="1">
    <source>
        <dbReference type="ARBA" id="ARBA00010178"/>
    </source>
</evidence>
<comment type="caution">
    <text evidence="12">The sequence shown here is derived from an EMBL/GenBank/DDBJ whole genome shotgun (WGS) entry which is preliminary data.</text>
</comment>
<reference evidence="12 13" key="1">
    <citation type="submission" date="2019-03" db="EMBL/GenBank/DDBJ databases">
        <title>Genomic Encyclopedia of Type Strains, Phase IV (KMG-IV): sequencing the most valuable type-strain genomes for metagenomic binning, comparative biology and taxonomic classification.</title>
        <authorList>
            <person name="Goeker M."/>
        </authorList>
    </citation>
    <scope>NUCLEOTIDE SEQUENCE [LARGE SCALE GENOMIC DNA]</scope>
    <source>
        <strain evidence="12 13">DSM 24984</strain>
    </source>
</reference>
<comment type="catalytic activity">
    <reaction evidence="5">
        <text>L-histidinol + 2 NAD(+) + H2O = L-histidine + 2 NADH + 3 H(+)</text>
        <dbReference type="Rhea" id="RHEA:20641"/>
        <dbReference type="ChEBI" id="CHEBI:15377"/>
        <dbReference type="ChEBI" id="CHEBI:15378"/>
        <dbReference type="ChEBI" id="CHEBI:57540"/>
        <dbReference type="ChEBI" id="CHEBI:57595"/>
        <dbReference type="ChEBI" id="CHEBI:57699"/>
        <dbReference type="ChEBI" id="CHEBI:57945"/>
        <dbReference type="EC" id="1.1.1.23"/>
    </reaction>
</comment>
<feature type="binding site" evidence="5 9">
    <location>
        <position position="414"/>
    </location>
    <ligand>
        <name>substrate</name>
    </ligand>
</feature>
<feature type="active site" description="Proton acceptor" evidence="5 7">
    <location>
        <position position="321"/>
    </location>
</feature>
<dbReference type="EMBL" id="SMGG01000006">
    <property type="protein sequence ID" value="TCK59520.1"/>
    <property type="molecule type" value="Genomic_DNA"/>
</dbReference>
<feature type="binding site" evidence="5 8">
    <location>
        <position position="208"/>
    </location>
    <ligand>
        <name>NAD(+)</name>
        <dbReference type="ChEBI" id="CHEBI:57540"/>
    </ligand>
</feature>
<evidence type="ECO:0000256" key="9">
    <source>
        <dbReference type="PIRSR" id="PIRSR000099-3"/>
    </source>
</evidence>
<evidence type="ECO:0000256" key="4">
    <source>
        <dbReference type="ARBA" id="ARBA00023002"/>
    </source>
</evidence>
<dbReference type="Proteomes" id="UP000294614">
    <property type="component" value="Unassembled WGS sequence"/>
</dbReference>
<dbReference type="Gene3D" id="1.20.5.1300">
    <property type="match status" value="1"/>
</dbReference>
<comment type="pathway">
    <text evidence="5">Amino-acid biosynthesis; L-histidine biosynthesis; L-histidine from 5-phospho-alpha-D-ribose 1-diphosphate: step 9/9.</text>
</comment>
<dbReference type="EC" id="1.1.1.23" evidence="5"/>
<accession>A0A4R1K6C0</accession>
<dbReference type="HAMAP" id="MF_01024">
    <property type="entry name" value="HisD"/>
    <property type="match status" value="1"/>
</dbReference>
<feature type="binding site" evidence="5 10">
    <location>
        <position position="355"/>
    </location>
    <ligand>
        <name>Zn(2+)</name>
        <dbReference type="ChEBI" id="CHEBI:29105"/>
    </ligand>
</feature>
<organism evidence="12 13">
    <name type="scientific">Seleniivibrio woodruffii</name>
    <dbReference type="NCBI Taxonomy" id="1078050"/>
    <lineage>
        <taxon>Bacteria</taxon>
        <taxon>Pseudomonadati</taxon>
        <taxon>Deferribacterota</taxon>
        <taxon>Deferribacteres</taxon>
        <taxon>Deferribacterales</taxon>
        <taxon>Geovibrionaceae</taxon>
        <taxon>Seleniivibrio</taxon>
    </lineage>
</organism>
<evidence type="ECO:0000256" key="8">
    <source>
        <dbReference type="PIRSR" id="PIRSR000099-2"/>
    </source>
</evidence>
<proteinExistence type="inferred from homology"/>
<dbReference type="InterPro" id="IPR022695">
    <property type="entry name" value="Histidinol_DH_monofunct"/>
</dbReference>
<dbReference type="FunFam" id="3.40.50.1980:FF:000026">
    <property type="entry name" value="Histidinol dehydrogenase"/>
    <property type="match status" value="1"/>
</dbReference>
<dbReference type="PRINTS" id="PR00083">
    <property type="entry name" value="HOLDHDRGNASE"/>
</dbReference>
<dbReference type="GO" id="GO:0000105">
    <property type="term" value="P:L-histidine biosynthetic process"/>
    <property type="evidence" value="ECO:0007669"/>
    <property type="project" value="UniProtKB-UniRule"/>
</dbReference>
<feature type="binding site" evidence="5 10">
    <location>
        <position position="253"/>
    </location>
    <ligand>
        <name>Zn(2+)</name>
        <dbReference type="ChEBI" id="CHEBI:29105"/>
    </ligand>
</feature>
<comment type="similarity">
    <text evidence="1 5 6 11">Belongs to the histidinol dehydrogenase family.</text>
</comment>
<keyword evidence="5" id="KW-0028">Amino-acid biosynthesis</keyword>
<dbReference type="PANTHER" id="PTHR21256:SF2">
    <property type="entry name" value="HISTIDINE BIOSYNTHESIS TRIFUNCTIONAL PROTEIN"/>
    <property type="match status" value="1"/>
</dbReference>
<keyword evidence="2 5" id="KW-0479">Metal-binding</keyword>
<feature type="binding site" evidence="5 9">
    <location>
        <position position="355"/>
    </location>
    <ligand>
        <name>substrate</name>
    </ligand>
</feature>
<dbReference type="GO" id="GO:0051287">
    <property type="term" value="F:NAD binding"/>
    <property type="evidence" value="ECO:0007669"/>
    <property type="project" value="InterPro"/>
</dbReference>